<dbReference type="Proteomes" id="UP000549394">
    <property type="component" value="Unassembled WGS sequence"/>
</dbReference>
<protein>
    <submittedName>
        <fullName evidence="10">DgyrCDS3173</fullName>
    </submittedName>
</protein>
<dbReference type="SUPFAM" id="SSF57716">
    <property type="entry name" value="Glucocorticoid receptor-like (DNA-binding domain)"/>
    <property type="match status" value="1"/>
</dbReference>
<proteinExistence type="predicted"/>
<reference evidence="10 11" key="1">
    <citation type="submission" date="2020-08" db="EMBL/GenBank/DDBJ databases">
        <authorList>
            <person name="Hejnol A."/>
        </authorList>
    </citation>
    <scope>NUCLEOTIDE SEQUENCE [LARGE SCALE GENOMIC DNA]</scope>
</reference>
<keyword evidence="6" id="KW-0804">Transcription</keyword>
<keyword evidence="2" id="KW-0863">Zinc-finger</keyword>
<dbReference type="Gene3D" id="1.10.565.10">
    <property type="entry name" value="Retinoid X Receptor"/>
    <property type="match status" value="1"/>
</dbReference>
<name>A0A7I8VCD0_9ANNE</name>
<dbReference type="EMBL" id="CAJFCJ010000005">
    <property type="protein sequence ID" value="CAD5114010.1"/>
    <property type="molecule type" value="Genomic_DNA"/>
</dbReference>
<evidence type="ECO:0000256" key="4">
    <source>
        <dbReference type="ARBA" id="ARBA00023015"/>
    </source>
</evidence>
<dbReference type="Pfam" id="PF00105">
    <property type="entry name" value="zf-C4"/>
    <property type="match status" value="1"/>
</dbReference>
<dbReference type="Gene3D" id="3.30.50.10">
    <property type="entry name" value="Erythroid Transcription Factor GATA-1, subunit A"/>
    <property type="match status" value="1"/>
</dbReference>
<keyword evidence="1" id="KW-0479">Metal-binding</keyword>
<dbReference type="InterPro" id="IPR050234">
    <property type="entry name" value="Nuclear_hormone_rcpt_NR1"/>
</dbReference>
<dbReference type="AlphaFoldDB" id="A0A7I8VCD0"/>
<dbReference type="InterPro" id="IPR013088">
    <property type="entry name" value="Znf_NHR/GATA"/>
</dbReference>
<keyword evidence="4" id="KW-0805">Transcription regulation</keyword>
<evidence type="ECO:0000256" key="6">
    <source>
        <dbReference type="ARBA" id="ARBA00023163"/>
    </source>
</evidence>
<evidence type="ECO:0000259" key="9">
    <source>
        <dbReference type="PROSITE" id="PS51030"/>
    </source>
</evidence>
<dbReference type="OrthoDB" id="5799427at2759"/>
<organism evidence="10 11">
    <name type="scientific">Dimorphilus gyrociliatus</name>
    <dbReference type="NCBI Taxonomy" id="2664684"/>
    <lineage>
        <taxon>Eukaryota</taxon>
        <taxon>Metazoa</taxon>
        <taxon>Spiralia</taxon>
        <taxon>Lophotrochozoa</taxon>
        <taxon>Annelida</taxon>
        <taxon>Polychaeta</taxon>
        <taxon>Polychaeta incertae sedis</taxon>
        <taxon>Dinophilidae</taxon>
        <taxon>Dimorphilus</taxon>
    </lineage>
</organism>
<evidence type="ECO:0000313" key="10">
    <source>
        <dbReference type="EMBL" id="CAD5114010.1"/>
    </source>
</evidence>
<sequence length="433" mass="50860">MESDQRTIMSINVEEFLGIDKTSIPPCSICGGPSSGYHYGVFTCEACKVFFRRSAKKHHLYKCSGRENCSPDKNAIFACRFCRFAKCLDVGMSLNYIKHGRYSQEKKLLNSKRMAEIDLRKKSMMMYSISPLANFTEADEMLIGCCNILSDIHNINWEEDFPHLDCLIESAKQGVDSISYPIEQYHDVFRLSGLEVDDRRKFSGKIQQIIEYSIKRWSTNLKRIPGFNDLTEDEIFNHLRSYSDIIYVTVLALKIHNWNEGEYLTLKISDHNILIPQRKMEYFLDERDFNMRKRISNQLSKLNPTFEELTLIVMLNLLKPNENYPQLQYQYNKMILGFTRYLQSIHGNNSTARMNDIINFQSFITMETFQANKWRPSVKDYYQTIFFSEILKDFWFHPSVLQQEVTFDTSSSLTEFVNDNVQLEYFNESVSFD</sequence>
<dbReference type="GO" id="GO:0000122">
    <property type="term" value="P:negative regulation of transcription by RNA polymerase II"/>
    <property type="evidence" value="ECO:0007669"/>
    <property type="project" value="TreeGrafter"/>
</dbReference>
<accession>A0A7I8VCD0</accession>
<evidence type="ECO:0000256" key="7">
    <source>
        <dbReference type="ARBA" id="ARBA00023170"/>
    </source>
</evidence>
<dbReference type="GO" id="GO:0008270">
    <property type="term" value="F:zinc ion binding"/>
    <property type="evidence" value="ECO:0007669"/>
    <property type="project" value="UniProtKB-KW"/>
</dbReference>
<dbReference type="SUPFAM" id="SSF48508">
    <property type="entry name" value="Nuclear receptor ligand-binding domain"/>
    <property type="match status" value="1"/>
</dbReference>
<gene>
    <name evidence="10" type="ORF">DGYR_LOCUS2903</name>
</gene>
<evidence type="ECO:0000256" key="2">
    <source>
        <dbReference type="ARBA" id="ARBA00022771"/>
    </source>
</evidence>
<dbReference type="PROSITE" id="PS51030">
    <property type="entry name" value="NUCLEAR_REC_DBD_2"/>
    <property type="match status" value="1"/>
</dbReference>
<evidence type="ECO:0000256" key="1">
    <source>
        <dbReference type="ARBA" id="ARBA00022723"/>
    </source>
</evidence>
<dbReference type="PANTHER" id="PTHR24082">
    <property type="entry name" value="NUCLEAR HORMONE RECEPTOR"/>
    <property type="match status" value="1"/>
</dbReference>
<dbReference type="GO" id="GO:0030154">
    <property type="term" value="P:cell differentiation"/>
    <property type="evidence" value="ECO:0007669"/>
    <property type="project" value="TreeGrafter"/>
</dbReference>
<dbReference type="PRINTS" id="PR00047">
    <property type="entry name" value="STROIDFINGER"/>
</dbReference>
<keyword evidence="5" id="KW-0238">DNA-binding</keyword>
<evidence type="ECO:0000256" key="5">
    <source>
        <dbReference type="ARBA" id="ARBA00023125"/>
    </source>
</evidence>
<dbReference type="CDD" id="cd06916">
    <property type="entry name" value="NR_DBD_like"/>
    <property type="match status" value="1"/>
</dbReference>
<dbReference type="GO" id="GO:0004879">
    <property type="term" value="F:nuclear receptor activity"/>
    <property type="evidence" value="ECO:0007669"/>
    <property type="project" value="TreeGrafter"/>
</dbReference>
<dbReference type="GO" id="GO:0000978">
    <property type="term" value="F:RNA polymerase II cis-regulatory region sequence-specific DNA binding"/>
    <property type="evidence" value="ECO:0007669"/>
    <property type="project" value="TreeGrafter"/>
</dbReference>
<dbReference type="SMART" id="SM00399">
    <property type="entry name" value="ZnF_C4"/>
    <property type="match status" value="1"/>
</dbReference>
<keyword evidence="8" id="KW-0539">Nucleus</keyword>
<evidence type="ECO:0000256" key="3">
    <source>
        <dbReference type="ARBA" id="ARBA00022833"/>
    </source>
</evidence>
<dbReference type="InterPro" id="IPR001628">
    <property type="entry name" value="Znf_hrmn_rcpt"/>
</dbReference>
<dbReference type="InterPro" id="IPR035500">
    <property type="entry name" value="NHR-like_dom_sf"/>
</dbReference>
<evidence type="ECO:0000313" key="11">
    <source>
        <dbReference type="Proteomes" id="UP000549394"/>
    </source>
</evidence>
<feature type="domain" description="Nuclear receptor" evidence="9">
    <location>
        <begin position="24"/>
        <end position="99"/>
    </location>
</feature>
<evidence type="ECO:0000256" key="8">
    <source>
        <dbReference type="ARBA" id="ARBA00023242"/>
    </source>
</evidence>
<keyword evidence="7" id="KW-0675">Receptor</keyword>
<keyword evidence="11" id="KW-1185">Reference proteome</keyword>
<dbReference type="PANTHER" id="PTHR24082:SF473">
    <property type="entry name" value="ECDYSONE-INDUCED PROTEIN 75B, ISOFORM B"/>
    <property type="match status" value="1"/>
</dbReference>
<dbReference type="GO" id="GO:0009755">
    <property type="term" value="P:hormone-mediated signaling pathway"/>
    <property type="evidence" value="ECO:0007669"/>
    <property type="project" value="TreeGrafter"/>
</dbReference>
<comment type="caution">
    <text evidence="10">The sequence shown here is derived from an EMBL/GenBank/DDBJ whole genome shotgun (WGS) entry which is preliminary data.</text>
</comment>
<dbReference type="GO" id="GO:0045944">
    <property type="term" value="P:positive regulation of transcription by RNA polymerase II"/>
    <property type="evidence" value="ECO:0007669"/>
    <property type="project" value="TreeGrafter"/>
</dbReference>
<keyword evidence="3" id="KW-0862">Zinc</keyword>